<evidence type="ECO:0000256" key="6">
    <source>
        <dbReference type="ARBA" id="ARBA00031424"/>
    </source>
</evidence>
<evidence type="ECO:0000256" key="3">
    <source>
        <dbReference type="ARBA" id="ARBA00012098"/>
    </source>
</evidence>
<comment type="function">
    <text evidence="2">Catalyzes the epimerization of the C3' and C5'positions of dTDP-6-deoxy-D-xylo-4-hexulose, forming dTDP-6-deoxy-L-lyxo-4-hexulose.</text>
</comment>
<dbReference type="Pfam" id="PF00908">
    <property type="entry name" value="dTDP_sugar_isom"/>
    <property type="match status" value="1"/>
</dbReference>
<evidence type="ECO:0000256" key="1">
    <source>
        <dbReference type="ARBA" id="ARBA00001298"/>
    </source>
</evidence>
<dbReference type="EC" id="5.1.3.13" evidence="3"/>
<dbReference type="AlphaFoldDB" id="Q30V07"/>
<protein>
    <recommendedName>
        <fullName evidence="4">dTDP-4-dehydrorhamnose 3,5-epimerase</fullName>
        <ecNumber evidence="3">5.1.3.13</ecNumber>
    </recommendedName>
    <alternativeName>
        <fullName evidence="6">Thymidine diphospho-4-keto-rhamnose 3,5-epimerase</fullName>
    </alternativeName>
    <alternativeName>
        <fullName evidence="5">dTDP-4-keto-6-deoxyglucose 3,5-epimerase</fullName>
    </alternativeName>
    <alternativeName>
        <fullName evidence="7">dTDP-6-deoxy-D-xylo-4-hexulose 3,5-epimerase</fullName>
    </alternativeName>
</protein>
<keyword evidence="9" id="KW-1185">Reference proteome</keyword>
<dbReference type="GO" id="GO:0008830">
    <property type="term" value="F:dTDP-4-dehydrorhamnose 3,5-epimerase activity"/>
    <property type="evidence" value="ECO:0007669"/>
    <property type="project" value="UniProtKB-EC"/>
</dbReference>
<dbReference type="InterPro" id="IPR000888">
    <property type="entry name" value="RmlC-like"/>
</dbReference>
<dbReference type="PDBsum" id="3EJK"/>
<dbReference type="PDB" id="3EJK">
    <property type="method" value="X-ray"/>
    <property type="resolution" value="1.95 A"/>
    <property type="chains" value="A=1-173"/>
</dbReference>
<evidence type="ECO:0000256" key="7">
    <source>
        <dbReference type="ARBA" id="ARBA00033311"/>
    </source>
</evidence>
<dbReference type="Proteomes" id="UP000002710">
    <property type="component" value="Chromosome"/>
</dbReference>
<dbReference type="STRING" id="207559.Dde_3696"/>
<evidence type="ECO:0000256" key="2">
    <source>
        <dbReference type="ARBA" id="ARBA00001997"/>
    </source>
</evidence>
<keyword evidence="10" id="KW-0002">3D-structure</keyword>
<organism evidence="8 9">
    <name type="scientific">Oleidesulfovibrio alaskensis (strain ATCC BAA-1058 / DSM 17464 / G20)</name>
    <name type="common">Desulfovibrio alaskensis</name>
    <dbReference type="NCBI Taxonomy" id="207559"/>
    <lineage>
        <taxon>Bacteria</taxon>
        <taxon>Pseudomonadati</taxon>
        <taxon>Thermodesulfobacteriota</taxon>
        <taxon>Desulfovibrionia</taxon>
        <taxon>Desulfovibrionales</taxon>
        <taxon>Desulfovibrionaceae</taxon>
        <taxon>Oleidesulfovibrio</taxon>
    </lineage>
</organism>
<dbReference type="HOGENOM" id="CLU_090940_3_0_7"/>
<dbReference type="EvolutionaryTrace" id="Q30V07"/>
<evidence type="ECO:0000313" key="9">
    <source>
        <dbReference type="Proteomes" id="UP000002710"/>
    </source>
</evidence>
<evidence type="ECO:0007829" key="10">
    <source>
        <dbReference type="PDB" id="3EJK"/>
    </source>
</evidence>
<dbReference type="eggNOG" id="COG1898">
    <property type="taxonomic scope" value="Bacteria"/>
</dbReference>
<reference evidence="10" key="1">
    <citation type="submission" date="2008-09" db="PDB data bank">
        <title>Crystal structure of dTDP Sugar Isomerase (YP_390184.1) from DESULFOVIBRIO DESULFURICANS G20 at 1.95 A resolution.</title>
        <authorList>
            <consortium name="Joint Center for Structural Genomics (JCSG)"/>
        </authorList>
    </citation>
    <scope>X-RAY CRYSTALLOGRAPHY (1.95 ANGSTROMS)</scope>
</reference>
<dbReference type="Gene3D" id="2.60.120.10">
    <property type="entry name" value="Jelly Rolls"/>
    <property type="match status" value="1"/>
</dbReference>
<dbReference type="EMBL" id="CP000112">
    <property type="protein sequence ID" value="ABB40489.1"/>
    <property type="molecule type" value="Genomic_DNA"/>
</dbReference>
<dbReference type="InterPro" id="IPR011051">
    <property type="entry name" value="RmlC_Cupin_sf"/>
</dbReference>
<reference evidence="8 9" key="2">
    <citation type="journal article" date="2011" name="J. Bacteriol.">
        <title>Complete genome sequence and updated annotation of Desulfovibrio alaskensis G20.</title>
        <authorList>
            <person name="Hauser L.J."/>
            <person name="Land M.L."/>
            <person name="Brown S.D."/>
            <person name="Larimer F."/>
            <person name="Keller K.L."/>
            <person name="Rapp-Giles B.J."/>
            <person name="Price M.N."/>
            <person name="Lin M."/>
            <person name="Bruce D.C."/>
            <person name="Detter J.C."/>
            <person name="Tapia R."/>
            <person name="Han C.S."/>
            <person name="Goodwin L.A."/>
            <person name="Cheng J.F."/>
            <person name="Pitluck S."/>
            <person name="Copeland A."/>
            <person name="Lucas S."/>
            <person name="Nolan M."/>
            <person name="Lapidus A.L."/>
            <person name="Palumbo A.V."/>
            <person name="Wall J.D."/>
        </authorList>
    </citation>
    <scope>NUCLEOTIDE SEQUENCE [LARGE SCALE GENOMIC DNA]</scope>
    <source>
        <strain evidence="9">ATCC BAA 1058 / DSM 17464 / G20</strain>
    </source>
</reference>
<proteinExistence type="evidence at protein level"/>
<dbReference type="KEGG" id="dde:Dde_3696"/>
<accession>Q30V07</accession>
<comment type="catalytic activity">
    <reaction evidence="1">
        <text>dTDP-4-dehydro-6-deoxy-alpha-D-glucose = dTDP-4-dehydro-beta-L-rhamnose</text>
        <dbReference type="Rhea" id="RHEA:16969"/>
        <dbReference type="ChEBI" id="CHEBI:57649"/>
        <dbReference type="ChEBI" id="CHEBI:62830"/>
        <dbReference type="EC" id="5.1.3.13"/>
    </reaction>
</comment>
<sequence length="173" mass="19009">MDIMLNTADISAAAILLPVEGAQLSELRQIPAEGGPVLHMLRLDSPQFSQFGEIYFSEVLPRRVKAWKRHSLMTQLFAVPVGCIHVVLYDGREKSPTSGRLAQVTLGRPDNYRLLRIPPQVWYGFAATGDTPALVANCTDIPHRQGESERAPQDAPFIPFSWAGADLSGTPVM</sequence>
<name>Q30V07_OLEA2</name>
<dbReference type="SMR" id="Q30V07"/>
<dbReference type="SUPFAM" id="SSF51182">
    <property type="entry name" value="RmlC-like cupins"/>
    <property type="match status" value="1"/>
</dbReference>
<evidence type="ECO:0000256" key="5">
    <source>
        <dbReference type="ARBA" id="ARBA00029758"/>
    </source>
</evidence>
<dbReference type="InterPro" id="IPR014710">
    <property type="entry name" value="RmlC-like_jellyroll"/>
</dbReference>
<evidence type="ECO:0000256" key="4">
    <source>
        <dbReference type="ARBA" id="ARBA00019595"/>
    </source>
</evidence>
<evidence type="ECO:0000313" key="8">
    <source>
        <dbReference type="EMBL" id="ABB40489.1"/>
    </source>
</evidence>
<gene>
    <name evidence="8" type="ordered locus">Dde_3696</name>
</gene>